<evidence type="ECO:0000313" key="2">
    <source>
        <dbReference type="Proteomes" id="UP001302494"/>
    </source>
</evidence>
<dbReference type="KEGG" id="nneo:PQG83_10165"/>
<name>A0AA96JYH8_9BACT</name>
<evidence type="ECO:0000313" key="1">
    <source>
        <dbReference type="EMBL" id="WNM64095.1"/>
    </source>
</evidence>
<dbReference type="AlphaFoldDB" id="A0AA96JYH8"/>
<keyword evidence="2" id="KW-1185">Reference proteome</keyword>
<dbReference type="RefSeq" id="WP_312749028.1">
    <property type="nucleotide sequence ID" value="NZ_CP116968.1"/>
</dbReference>
<dbReference type="EMBL" id="CP116968">
    <property type="protein sequence ID" value="WNM64095.1"/>
    <property type="molecule type" value="Genomic_DNA"/>
</dbReference>
<accession>A0AA96JYH8</accession>
<dbReference type="InterPro" id="IPR036513">
    <property type="entry name" value="STAS_dom_sf"/>
</dbReference>
<proteinExistence type="predicted"/>
<gene>
    <name evidence="1" type="ORF">PQG83_10165</name>
</gene>
<protein>
    <recommendedName>
        <fullName evidence="3">STAS domain-containing protein</fullName>
    </recommendedName>
</protein>
<organism evidence="1 2">
    <name type="scientific">Candidatus Nitrospira neomarina</name>
    <dbReference type="NCBI Taxonomy" id="3020899"/>
    <lineage>
        <taxon>Bacteria</taxon>
        <taxon>Pseudomonadati</taxon>
        <taxon>Nitrospirota</taxon>
        <taxon>Nitrospiria</taxon>
        <taxon>Nitrospirales</taxon>
        <taxon>Nitrospiraceae</taxon>
        <taxon>Nitrospira</taxon>
    </lineage>
</organism>
<sequence>MLRVTTHIDDTMVTLQLEGRLAGPAVIEAERCWQVTCVENPGRPRRLDLRGVTFLDQEGKAFLKRVFQQGASFLSSGCLTRAYVEEITRSCKEGVEGTSEERSPPWRN</sequence>
<dbReference type="SUPFAM" id="SSF52091">
    <property type="entry name" value="SpoIIaa-like"/>
    <property type="match status" value="1"/>
</dbReference>
<evidence type="ECO:0008006" key="3">
    <source>
        <dbReference type="Google" id="ProtNLM"/>
    </source>
</evidence>
<reference evidence="1 2" key="1">
    <citation type="submission" date="2023-01" db="EMBL/GenBank/DDBJ databases">
        <title>Cultivation and genomic characterization of new, ubiquitous marine nitrite-oxidizing bacteria from the Nitrospirales.</title>
        <authorList>
            <person name="Mueller A.J."/>
            <person name="Daebeler A."/>
            <person name="Herbold C.W."/>
            <person name="Kirkegaard R.H."/>
            <person name="Daims H."/>
        </authorList>
    </citation>
    <scope>NUCLEOTIDE SEQUENCE [LARGE SCALE GENOMIC DNA]</scope>
    <source>
        <strain evidence="1 2">DK</strain>
    </source>
</reference>
<dbReference type="Proteomes" id="UP001302494">
    <property type="component" value="Chromosome"/>
</dbReference>